<proteinExistence type="predicted"/>
<evidence type="ECO:0000256" key="1">
    <source>
        <dbReference type="SAM" id="MobiDB-lite"/>
    </source>
</evidence>
<dbReference type="SUPFAM" id="SSF81383">
    <property type="entry name" value="F-box domain"/>
    <property type="match status" value="1"/>
</dbReference>
<dbReference type="Proteomes" id="UP001445335">
    <property type="component" value="Unassembled WGS sequence"/>
</dbReference>
<dbReference type="AlphaFoldDB" id="A0AAW1R0J1"/>
<feature type="compositionally biased region" description="Polar residues" evidence="1">
    <location>
        <begin position="8"/>
        <end position="23"/>
    </location>
</feature>
<dbReference type="Pfam" id="PF12937">
    <property type="entry name" value="F-box-like"/>
    <property type="match status" value="1"/>
</dbReference>
<evidence type="ECO:0000313" key="4">
    <source>
        <dbReference type="Proteomes" id="UP001445335"/>
    </source>
</evidence>
<evidence type="ECO:0000259" key="2">
    <source>
        <dbReference type="Pfam" id="PF12937"/>
    </source>
</evidence>
<keyword evidence="4" id="KW-1185">Reference proteome</keyword>
<dbReference type="InterPro" id="IPR001810">
    <property type="entry name" value="F-box_dom"/>
</dbReference>
<gene>
    <name evidence="3" type="ORF">WJX81_000520</name>
</gene>
<sequence length="279" mass="30292">MCRASGIDSFSSEAGASKAGPSSRSFSIWVDVCRAESATRLSLLPLYGAVTPRAPSPLDLLPEELLHEVFRQAGLHLGSGTRERCRLSTVCRSWRQKLAAPYYWQAIELNTAEFRTGSAFADALLSLAPRACPALRTVRVVAAIPGRPKRTVLYGGTERLCMYRGARLGFSAAARELEAWLLGCQQRLAAQARRAPSRADSVWRKEYDVIEEVMCGKRFRQAPERGSPEWTALAAGVARTAGAATSACLLVVSVALWTRLLGWLVWPAVLALATVACNA</sequence>
<name>A0AAW1R0J1_9CHLO</name>
<dbReference type="EMBL" id="JALJOU010000060">
    <property type="protein sequence ID" value="KAK9827234.1"/>
    <property type="molecule type" value="Genomic_DNA"/>
</dbReference>
<feature type="domain" description="F-box" evidence="2">
    <location>
        <begin position="59"/>
        <end position="107"/>
    </location>
</feature>
<protein>
    <recommendedName>
        <fullName evidence="2">F-box domain-containing protein</fullName>
    </recommendedName>
</protein>
<dbReference type="Gene3D" id="1.20.1280.50">
    <property type="match status" value="1"/>
</dbReference>
<evidence type="ECO:0000313" key="3">
    <source>
        <dbReference type="EMBL" id="KAK9827234.1"/>
    </source>
</evidence>
<feature type="region of interest" description="Disordered" evidence="1">
    <location>
        <begin position="1"/>
        <end position="23"/>
    </location>
</feature>
<dbReference type="InterPro" id="IPR036047">
    <property type="entry name" value="F-box-like_dom_sf"/>
</dbReference>
<organism evidence="3 4">
    <name type="scientific">Elliptochloris bilobata</name>
    <dbReference type="NCBI Taxonomy" id="381761"/>
    <lineage>
        <taxon>Eukaryota</taxon>
        <taxon>Viridiplantae</taxon>
        <taxon>Chlorophyta</taxon>
        <taxon>core chlorophytes</taxon>
        <taxon>Trebouxiophyceae</taxon>
        <taxon>Trebouxiophyceae incertae sedis</taxon>
        <taxon>Elliptochloris clade</taxon>
        <taxon>Elliptochloris</taxon>
    </lineage>
</organism>
<comment type="caution">
    <text evidence="3">The sequence shown here is derived from an EMBL/GenBank/DDBJ whole genome shotgun (WGS) entry which is preliminary data.</text>
</comment>
<accession>A0AAW1R0J1</accession>
<reference evidence="3 4" key="1">
    <citation type="journal article" date="2024" name="Nat. Commun.">
        <title>Phylogenomics reveals the evolutionary origins of lichenization in chlorophyte algae.</title>
        <authorList>
            <person name="Puginier C."/>
            <person name="Libourel C."/>
            <person name="Otte J."/>
            <person name="Skaloud P."/>
            <person name="Haon M."/>
            <person name="Grisel S."/>
            <person name="Petersen M."/>
            <person name="Berrin J.G."/>
            <person name="Delaux P.M."/>
            <person name="Dal Grande F."/>
            <person name="Keller J."/>
        </authorList>
    </citation>
    <scope>NUCLEOTIDE SEQUENCE [LARGE SCALE GENOMIC DNA]</scope>
    <source>
        <strain evidence="3 4">SAG 245.80</strain>
    </source>
</reference>